<dbReference type="PANTHER" id="PTHR45036">
    <property type="entry name" value="METHYLTRANSFERASE LIKE 7B"/>
    <property type="match status" value="1"/>
</dbReference>
<keyword evidence="3" id="KW-0808">Transferase</keyword>
<keyword evidence="3" id="KW-0489">Methyltransferase</keyword>
<feature type="domain" description="Methyltransferase type 11" evidence="2">
    <location>
        <begin position="65"/>
        <end position="161"/>
    </location>
</feature>
<dbReference type="AlphaFoldDB" id="Q2SJH4"/>
<dbReference type="GO" id="GO:0008757">
    <property type="term" value="F:S-adenosylmethionine-dependent methyltransferase activity"/>
    <property type="evidence" value="ECO:0007669"/>
    <property type="project" value="InterPro"/>
</dbReference>
<accession>Q2SJH4</accession>
<dbReference type="InterPro" id="IPR029063">
    <property type="entry name" value="SAM-dependent_MTases_sf"/>
</dbReference>
<dbReference type="HOGENOM" id="CLU_972429_0_0_6"/>
<gene>
    <name evidence="3" type="ordered locus">HCH_02385</name>
</gene>
<dbReference type="STRING" id="349521.HCH_02385"/>
<dbReference type="RefSeq" id="WP_011396269.1">
    <property type="nucleotide sequence ID" value="NC_007645.1"/>
</dbReference>
<evidence type="ECO:0000313" key="3">
    <source>
        <dbReference type="EMBL" id="ABC29200.1"/>
    </source>
</evidence>
<organism evidence="3 4">
    <name type="scientific">Hahella chejuensis (strain KCTC 2396)</name>
    <dbReference type="NCBI Taxonomy" id="349521"/>
    <lineage>
        <taxon>Bacteria</taxon>
        <taxon>Pseudomonadati</taxon>
        <taxon>Pseudomonadota</taxon>
        <taxon>Gammaproteobacteria</taxon>
        <taxon>Oceanospirillales</taxon>
        <taxon>Hahellaceae</taxon>
        <taxon>Hahella</taxon>
    </lineage>
</organism>
<evidence type="ECO:0000256" key="1">
    <source>
        <dbReference type="SAM" id="Phobius"/>
    </source>
</evidence>
<dbReference type="GO" id="GO:0032259">
    <property type="term" value="P:methylation"/>
    <property type="evidence" value="ECO:0007669"/>
    <property type="project" value="UniProtKB-KW"/>
</dbReference>
<dbReference type="InterPro" id="IPR052356">
    <property type="entry name" value="Thiol_S-MT"/>
</dbReference>
<reference evidence="3 4" key="1">
    <citation type="journal article" date="2005" name="Nucleic Acids Res.">
        <title>Genomic blueprint of Hahella chejuensis, a marine microbe producing an algicidal agent.</title>
        <authorList>
            <person name="Jeong H."/>
            <person name="Yim J.H."/>
            <person name="Lee C."/>
            <person name="Choi S.-H."/>
            <person name="Park Y.K."/>
            <person name="Yoon S.H."/>
            <person name="Hur C.-G."/>
            <person name="Kang H.-Y."/>
            <person name="Kim D."/>
            <person name="Lee H.H."/>
            <person name="Park K.H."/>
            <person name="Park S.-H."/>
            <person name="Park H.-S."/>
            <person name="Lee H.K."/>
            <person name="Oh T.K."/>
            <person name="Kim J.F."/>
        </authorList>
    </citation>
    <scope>NUCLEOTIDE SEQUENCE [LARGE SCALE GENOMIC DNA]</scope>
    <source>
        <strain evidence="3 4">KCTC 2396</strain>
    </source>
</reference>
<keyword evidence="1" id="KW-1133">Transmembrane helix</keyword>
<dbReference type="SUPFAM" id="SSF53335">
    <property type="entry name" value="S-adenosyl-L-methionine-dependent methyltransferases"/>
    <property type="match status" value="1"/>
</dbReference>
<evidence type="ECO:0000259" key="2">
    <source>
        <dbReference type="Pfam" id="PF08241"/>
    </source>
</evidence>
<dbReference type="InterPro" id="IPR013216">
    <property type="entry name" value="Methyltransf_11"/>
</dbReference>
<keyword evidence="1" id="KW-0472">Membrane</keyword>
<proteinExistence type="predicted"/>
<dbReference type="KEGG" id="hch:HCH_02385"/>
<dbReference type="Proteomes" id="UP000000238">
    <property type="component" value="Chromosome"/>
</dbReference>
<dbReference type="Gene3D" id="3.40.50.150">
    <property type="entry name" value="Vaccinia Virus protein VP39"/>
    <property type="match status" value="1"/>
</dbReference>
<dbReference type="CDD" id="cd02440">
    <property type="entry name" value="AdoMet_MTases"/>
    <property type="match status" value="1"/>
</dbReference>
<dbReference type="eggNOG" id="COG2226">
    <property type="taxonomic scope" value="Bacteria"/>
</dbReference>
<dbReference type="OrthoDB" id="529208at2"/>
<protein>
    <submittedName>
        <fullName evidence="3">SAM-dependent methyltransferase</fullName>
    </submittedName>
</protein>
<dbReference type="EMBL" id="CP000155">
    <property type="protein sequence ID" value="ABC29200.1"/>
    <property type="molecule type" value="Genomic_DNA"/>
</dbReference>
<sequence length="286" mass="32222">MRALTSEAEALWRDFLNNSDNRGHAERNLQGENLQRHYEACSQSSRGVVRWVSQFADRNHVKSILEVGSSIGMNCIALAEEYPEARVTGIEPEGEAVKVAEALSKDVASCRFIQGFGENMPFEDGEFDLILCSTVIEHVKDVDKVISEMSRVLSKNGVIYIEAPNYIWPYEPHLQIWTVPKLGKKWMALSALAQGKSRHIQFLDHLQLVTPHQIRRLLLKNGLLVRNVFSEKVERSLLGNSIEIKAYPGIAKALRFMNKLGIAKSIINIIFTIGLYPSLMYVAKKG</sequence>
<name>Q2SJH4_HAHCH</name>
<keyword evidence="1" id="KW-0812">Transmembrane</keyword>
<feature type="transmembrane region" description="Helical" evidence="1">
    <location>
        <begin position="265"/>
        <end position="283"/>
    </location>
</feature>
<evidence type="ECO:0000313" key="4">
    <source>
        <dbReference type="Proteomes" id="UP000000238"/>
    </source>
</evidence>
<dbReference type="Pfam" id="PF08241">
    <property type="entry name" value="Methyltransf_11"/>
    <property type="match status" value="1"/>
</dbReference>
<keyword evidence="4" id="KW-1185">Reference proteome</keyword>
<dbReference type="PANTHER" id="PTHR45036:SF1">
    <property type="entry name" value="METHYLTRANSFERASE LIKE 7A"/>
    <property type="match status" value="1"/>
</dbReference>